<gene>
    <name evidence="8" type="ORF">UABAM_05572</name>
</gene>
<sequence>MHIKTPLLESRSLSQKVPGTVWLKMDALQPSGSFKVRGIGFACREYAHRGTKKFISSSGGNAGVAVAFCGRKLNIPVSVVVPKSTTERAKELTRLENAEVIVHGDTWNEAHLYAMELVDDSAAYIHPFDDPLLWQGHASIIDEICENDITPDLVIVSVGGGGLLCGVIEGLQRNKLKNTRVLAMETQGAESLHLSLQQGSIVTLPEITSIATSLGAKKIAQHTFESAQKCKVISNVVSDSQAIDACLQFIRDHRIVVEPACGAALAPLYQSSPFLREYNNIVVIVCGGVVATLEQLHQWQKSVG</sequence>
<dbReference type="InterPro" id="IPR050147">
    <property type="entry name" value="Ser/Thr_Dehydratase"/>
</dbReference>
<feature type="domain" description="Tryptophan synthase beta chain-like PALP" evidence="7">
    <location>
        <begin position="4"/>
        <end position="287"/>
    </location>
</feature>
<protein>
    <recommendedName>
        <fullName evidence="3">L-serine ammonia-lyase</fullName>
        <ecNumber evidence="3">4.3.1.17</ecNumber>
    </recommendedName>
</protein>
<evidence type="ECO:0000259" key="7">
    <source>
        <dbReference type="Pfam" id="PF00291"/>
    </source>
</evidence>
<dbReference type="GO" id="GO:0009097">
    <property type="term" value="P:isoleucine biosynthetic process"/>
    <property type="evidence" value="ECO:0007669"/>
    <property type="project" value="TreeGrafter"/>
</dbReference>
<evidence type="ECO:0000256" key="2">
    <source>
        <dbReference type="ARBA" id="ARBA00010869"/>
    </source>
</evidence>
<evidence type="ECO:0000256" key="6">
    <source>
        <dbReference type="ARBA" id="ARBA00049406"/>
    </source>
</evidence>
<dbReference type="AlphaFoldDB" id="A0A5S9IS94"/>
<dbReference type="GO" id="GO:0006567">
    <property type="term" value="P:L-threonine catabolic process"/>
    <property type="evidence" value="ECO:0007669"/>
    <property type="project" value="TreeGrafter"/>
</dbReference>
<comment type="catalytic activity">
    <reaction evidence="6">
        <text>L-serine = pyruvate + NH4(+)</text>
        <dbReference type="Rhea" id="RHEA:19169"/>
        <dbReference type="ChEBI" id="CHEBI:15361"/>
        <dbReference type="ChEBI" id="CHEBI:28938"/>
        <dbReference type="ChEBI" id="CHEBI:33384"/>
        <dbReference type="EC" id="4.3.1.17"/>
    </reaction>
</comment>
<dbReference type="InterPro" id="IPR036052">
    <property type="entry name" value="TrpB-like_PALP_sf"/>
</dbReference>
<name>A0A5S9IS94_UABAM</name>
<dbReference type="RefSeq" id="WP_229759314.1">
    <property type="nucleotide sequence ID" value="NZ_AP019860.1"/>
</dbReference>
<accession>A0A5S9IS94</accession>
<dbReference type="SUPFAM" id="SSF53686">
    <property type="entry name" value="Tryptophan synthase beta subunit-like PLP-dependent enzymes"/>
    <property type="match status" value="1"/>
</dbReference>
<organism evidence="8 9">
    <name type="scientific">Uabimicrobium amorphum</name>
    <dbReference type="NCBI Taxonomy" id="2596890"/>
    <lineage>
        <taxon>Bacteria</taxon>
        <taxon>Pseudomonadati</taxon>
        <taxon>Planctomycetota</taxon>
        <taxon>Candidatus Uabimicrobiia</taxon>
        <taxon>Candidatus Uabimicrobiales</taxon>
        <taxon>Candidatus Uabimicrobiaceae</taxon>
        <taxon>Candidatus Uabimicrobium</taxon>
    </lineage>
</organism>
<dbReference type="Gene3D" id="3.40.50.1100">
    <property type="match status" value="2"/>
</dbReference>
<keyword evidence="9" id="KW-1185">Reference proteome</keyword>
<dbReference type="KEGG" id="uam:UABAM_05572"/>
<dbReference type="GO" id="GO:0006565">
    <property type="term" value="P:L-serine catabolic process"/>
    <property type="evidence" value="ECO:0007669"/>
    <property type="project" value="TreeGrafter"/>
</dbReference>
<dbReference type="PANTHER" id="PTHR48078">
    <property type="entry name" value="THREONINE DEHYDRATASE, MITOCHONDRIAL-RELATED"/>
    <property type="match status" value="1"/>
</dbReference>
<dbReference type="InterPro" id="IPR001926">
    <property type="entry name" value="TrpB-like_PALP"/>
</dbReference>
<proteinExistence type="inferred from homology"/>
<dbReference type="Pfam" id="PF00291">
    <property type="entry name" value="PALP"/>
    <property type="match status" value="1"/>
</dbReference>
<keyword evidence="4" id="KW-0663">Pyridoxal phosphate</keyword>
<evidence type="ECO:0000313" key="8">
    <source>
        <dbReference type="EMBL" id="BBM87169.1"/>
    </source>
</evidence>
<dbReference type="EC" id="4.3.1.17" evidence="3"/>
<dbReference type="GO" id="GO:0004794">
    <property type="term" value="F:threonine deaminase activity"/>
    <property type="evidence" value="ECO:0007669"/>
    <property type="project" value="TreeGrafter"/>
</dbReference>
<evidence type="ECO:0000256" key="5">
    <source>
        <dbReference type="ARBA" id="ARBA00023239"/>
    </source>
</evidence>
<comment type="cofactor">
    <cofactor evidence="1">
        <name>pyridoxal 5'-phosphate</name>
        <dbReference type="ChEBI" id="CHEBI:597326"/>
    </cofactor>
</comment>
<reference evidence="8 9" key="1">
    <citation type="submission" date="2019-08" db="EMBL/GenBank/DDBJ databases">
        <title>Complete genome sequence of Candidatus Uab amorphum.</title>
        <authorList>
            <person name="Shiratori T."/>
            <person name="Suzuki S."/>
            <person name="Kakizawa Y."/>
            <person name="Ishida K."/>
        </authorList>
    </citation>
    <scope>NUCLEOTIDE SEQUENCE [LARGE SCALE GENOMIC DNA]</scope>
    <source>
        <strain evidence="8 9">SRT547</strain>
    </source>
</reference>
<evidence type="ECO:0000256" key="1">
    <source>
        <dbReference type="ARBA" id="ARBA00001933"/>
    </source>
</evidence>
<dbReference type="PANTHER" id="PTHR48078:SF2">
    <property type="entry name" value="CATABOLIC L-SERINE_THREONINE DEHYDRATASE"/>
    <property type="match status" value="1"/>
</dbReference>
<dbReference type="GO" id="GO:0003941">
    <property type="term" value="F:L-serine ammonia-lyase activity"/>
    <property type="evidence" value="ECO:0007669"/>
    <property type="project" value="UniProtKB-EC"/>
</dbReference>
<evidence type="ECO:0000313" key="9">
    <source>
        <dbReference type="Proteomes" id="UP000326354"/>
    </source>
</evidence>
<comment type="similarity">
    <text evidence="2">Belongs to the serine/threonine dehydratase family.</text>
</comment>
<dbReference type="EMBL" id="AP019860">
    <property type="protein sequence ID" value="BBM87169.1"/>
    <property type="molecule type" value="Genomic_DNA"/>
</dbReference>
<evidence type="ECO:0000256" key="3">
    <source>
        <dbReference type="ARBA" id="ARBA00012093"/>
    </source>
</evidence>
<keyword evidence="5" id="KW-0456">Lyase</keyword>
<evidence type="ECO:0000256" key="4">
    <source>
        <dbReference type="ARBA" id="ARBA00022898"/>
    </source>
</evidence>
<dbReference type="Proteomes" id="UP000326354">
    <property type="component" value="Chromosome"/>
</dbReference>